<dbReference type="Pfam" id="PF03909">
    <property type="entry name" value="BSD"/>
    <property type="match status" value="1"/>
</dbReference>
<feature type="region of interest" description="Disordered" evidence="1">
    <location>
        <begin position="211"/>
        <end position="330"/>
    </location>
</feature>
<evidence type="ECO:0000256" key="1">
    <source>
        <dbReference type="SAM" id="MobiDB-lite"/>
    </source>
</evidence>
<dbReference type="GO" id="GO:0038203">
    <property type="term" value="P:TORC2 signaling"/>
    <property type="evidence" value="ECO:0000318"/>
    <property type="project" value="GO_Central"/>
</dbReference>
<name>A7SBU3_NEMVE</name>
<evidence type="ECO:0000313" key="3">
    <source>
        <dbReference type="EMBL" id="EDO38828.1"/>
    </source>
</evidence>
<feature type="compositionally biased region" description="Polar residues" evidence="1">
    <location>
        <begin position="211"/>
        <end position="229"/>
    </location>
</feature>
<sequence>MFSWLGYGENQESKDKVTTVENVESKTDEGESAEKTNASEKSQETTADVAPIKGEALPDLEYAKDVAKNVGSFLFNVASAATSTAFKVKDTVEKKGIIGDFIKEQEKFVSEKHKRSETAVPPWVGYNEEEAMKTQILALSTDERNFLRDPPSGVPFLYEGETMFPVALATLQKDENLEQMRFKLVPKKVSEERFWRNYFYRVSLIKQSTQLTSLAASGTTERPSTSAETTEGKADTEPIKQSAPQNIPAASSHDKSEEELPESPTQHMEFISDDFVHQESSHQELSHEDLQQIGMSRENTSEPSNKDTSKESSPQVPQSDQKPEDDIPEWEKELQQELQDYEMVDGDDNGAWEKEIEDLLEEDS</sequence>
<dbReference type="PROSITE" id="PS50858">
    <property type="entry name" value="BSD"/>
    <property type="match status" value="1"/>
</dbReference>
<dbReference type="KEGG" id="nve:5510458"/>
<accession>A7SBU3</accession>
<feature type="compositionally biased region" description="Basic and acidic residues" evidence="1">
    <location>
        <begin position="274"/>
        <end position="290"/>
    </location>
</feature>
<dbReference type="OMA" id="DTCNLNQ"/>
<dbReference type="PhylomeDB" id="A7SBU3"/>
<dbReference type="PANTHER" id="PTHR16019:SF6">
    <property type="entry name" value="SYNAPSE-ASSOCIATED PROTEIN 1"/>
    <property type="match status" value="1"/>
</dbReference>
<evidence type="ECO:0000313" key="4">
    <source>
        <dbReference type="Proteomes" id="UP000001593"/>
    </source>
</evidence>
<feature type="region of interest" description="Disordered" evidence="1">
    <location>
        <begin position="1"/>
        <end position="50"/>
    </location>
</feature>
<proteinExistence type="predicted"/>
<dbReference type="HOGENOM" id="CLU_046184_1_1_1"/>
<feature type="domain" description="BSD" evidence="2">
    <location>
        <begin position="171"/>
        <end position="206"/>
    </location>
</feature>
<dbReference type="GO" id="GO:0045202">
    <property type="term" value="C:synapse"/>
    <property type="evidence" value="ECO:0000318"/>
    <property type="project" value="GO_Central"/>
</dbReference>
<dbReference type="GO" id="GO:0048172">
    <property type="term" value="P:regulation of short-term neuronal synaptic plasticity"/>
    <property type="evidence" value="ECO:0000318"/>
    <property type="project" value="GO_Central"/>
</dbReference>
<dbReference type="STRING" id="45351.A7SBU3"/>
<gene>
    <name evidence="3" type="ORF">NEMVEDRAFT_v1g244186</name>
</gene>
<dbReference type="GO" id="GO:0005794">
    <property type="term" value="C:Golgi apparatus"/>
    <property type="evidence" value="ECO:0000318"/>
    <property type="project" value="GO_Central"/>
</dbReference>
<dbReference type="GO" id="GO:0005737">
    <property type="term" value="C:cytoplasm"/>
    <property type="evidence" value="ECO:0000318"/>
    <property type="project" value="GO_Central"/>
</dbReference>
<dbReference type="InParanoid" id="A7SBU3"/>
<keyword evidence="4" id="KW-1185">Reference proteome</keyword>
<dbReference type="SMART" id="SM00751">
    <property type="entry name" value="BSD"/>
    <property type="match status" value="1"/>
</dbReference>
<dbReference type="AlphaFoldDB" id="A7SBU3"/>
<reference evidence="3 4" key="1">
    <citation type="journal article" date="2007" name="Science">
        <title>Sea anemone genome reveals ancestral eumetazoan gene repertoire and genomic organization.</title>
        <authorList>
            <person name="Putnam N.H."/>
            <person name="Srivastava M."/>
            <person name="Hellsten U."/>
            <person name="Dirks B."/>
            <person name="Chapman J."/>
            <person name="Salamov A."/>
            <person name="Terry A."/>
            <person name="Shapiro H."/>
            <person name="Lindquist E."/>
            <person name="Kapitonov V.V."/>
            <person name="Jurka J."/>
            <person name="Genikhovich G."/>
            <person name="Grigoriev I.V."/>
            <person name="Lucas S.M."/>
            <person name="Steele R.E."/>
            <person name="Finnerty J.R."/>
            <person name="Technau U."/>
            <person name="Martindale M.Q."/>
            <person name="Rokhsar D.S."/>
        </authorList>
    </citation>
    <scope>NUCLEOTIDE SEQUENCE [LARGE SCALE GENOMIC DNA]</scope>
    <source>
        <strain evidence="4">CH2 X CH6</strain>
    </source>
</reference>
<dbReference type="InterPro" id="IPR035925">
    <property type="entry name" value="BSD_dom_sf"/>
</dbReference>
<dbReference type="PANTHER" id="PTHR16019">
    <property type="entry name" value="SYNAPSE-ASSOCIATED PROTEIN"/>
    <property type="match status" value="1"/>
</dbReference>
<feature type="compositionally biased region" description="Basic and acidic residues" evidence="1">
    <location>
        <begin position="321"/>
        <end position="330"/>
    </location>
</feature>
<dbReference type="eggNOG" id="KOG4310">
    <property type="taxonomic scope" value="Eukaryota"/>
</dbReference>
<dbReference type="InterPro" id="IPR051494">
    <property type="entry name" value="BSD_domain-containing"/>
</dbReference>
<dbReference type="GO" id="GO:0005634">
    <property type="term" value="C:nucleus"/>
    <property type="evidence" value="ECO:0000318"/>
    <property type="project" value="GO_Central"/>
</dbReference>
<dbReference type="Proteomes" id="UP000001593">
    <property type="component" value="Unassembled WGS sequence"/>
</dbReference>
<dbReference type="InterPro" id="IPR005607">
    <property type="entry name" value="BSD_dom"/>
</dbReference>
<feature type="compositionally biased region" description="Polar residues" evidence="1">
    <location>
        <begin position="311"/>
        <end position="320"/>
    </location>
</feature>
<organism evidence="3 4">
    <name type="scientific">Nematostella vectensis</name>
    <name type="common">Starlet sea anemone</name>
    <dbReference type="NCBI Taxonomy" id="45351"/>
    <lineage>
        <taxon>Eukaryota</taxon>
        <taxon>Metazoa</taxon>
        <taxon>Cnidaria</taxon>
        <taxon>Anthozoa</taxon>
        <taxon>Hexacorallia</taxon>
        <taxon>Actiniaria</taxon>
        <taxon>Edwardsiidae</taxon>
        <taxon>Nematostella</taxon>
    </lineage>
</organism>
<dbReference type="Gene3D" id="1.10.3970.10">
    <property type="entry name" value="BSD domain"/>
    <property type="match status" value="1"/>
</dbReference>
<protein>
    <recommendedName>
        <fullName evidence="2">BSD domain-containing protein</fullName>
    </recommendedName>
</protein>
<feature type="compositionally biased region" description="Polar residues" evidence="1">
    <location>
        <begin position="293"/>
        <end position="303"/>
    </location>
</feature>
<dbReference type="EMBL" id="DS469618">
    <property type="protein sequence ID" value="EDO38828.1"/>
    <property type="molecule type" value="Genomic_DNA"/>
</dbReference>
<feature type="compositionally biased region" description="Basic and acidic residues" evidence="1">
    <location>
        <begin position="11"/>
        <end position="43"/>
    </location>
</feature>
<evidence type="ECO:0000259" key="2">
    <source>
        <dbReference type="PROSITE" id="PS50858"/>
    </source>
</evidence>
<dbReference type="OrthoDB" id="47923at2759"/>
<dbReference type="SUPFAM" id="SSF140383">
    <property type="entry name" value="BSD domain-like"/>
    <property type="match status" value="1"/>
</dbReference>